<dbReference type="InterPro" id="IPR001995">
    <property type="entry name" value="Peptidase_A2_cat"/>
</dbReference>
<dbReference type="AlphaFoldDB" id="R9H5T0"/>
<reference evidence="3 4" key="1">
    <citation type="journal article" date="2013" name="Genome Announc.">
        <title>Draft Genome Sequence of Arcticibacter svalbardensis Strain MN12-7T, a Member of the Family Sphingobacteriaceae Isolated from an Arctic Soil Sample.</title>
        <authorList>
            <person name="Shivaji S."/>
            <person name="Ara S."/>
            <person name="Prasad S."/>
            <person name="Manasa B.P."/>
            <person name="Begum Z."/>
            <person name="Singh A."/>
            <person name="Kumar Pinnaka A."/>
        </authorList>
    </citation>
    <scope>NUCLEOTIDE SEQUENCE [LARGE SCALE GENOMIC DNA]</scope>
    <source>
        <strain evidence="3 4">MN12-7</strain>
    </source>
</reference>
<dbReference type="GO" id="GO:0006508">
    <property type="term" value="P:proteolysis"/>
    <property type="evidence" value="ECO:0007669"/>
    <property type="project" value="InterPro"/>
</dbReference>
<dbReference type="InterPro" id="IPR034122">
    <property type="entry name" value="Retropepsin-like_bacterial"/>
</dbReference>
<dbReference type="PROSITE" id="PS50175">
    <property type="entry name" value="ASP_PROT_RETROV"/>
    <property type="match status" value="1"/>
</dbReference>
<dbReference type="RefSeq" id="WP_016193559.1">
    <property type="nucleotide sequence ID" value="NZ_AQPN01000010.1"/>
</dbReference>
<evidence type="ECO:0000256" key="1">
    <source>
        <dbReference type="ARBA" id="ARBA00022801"/>
    </source>
</evidence>
<keyword evidence="1" id="KW-0378">Hydrolase</keyword>
<organism evidence="3 4">
    <name type="scientific">Arcticibacter svalbardensis MN12-7</name>
    <dbReference type="NCBI Taxonomy" id="1150600"/>
    <lineage>
        <taxon>Bacteria</taxon>
        <taxon>Pseudomonadati</taxon>
        <taxon>Bacteroidota</taxon>
        <taxon>Sphingobacteriia</taxon>
        <taxon>Sphingobacteriales</taxon>
        <taxon>Sphingobacteriaceae</taxon>
        <taxon>Arcticibacter</taxon>
    </lineage>
</organism>
<dbReference type="Proteomes" id="UP000014174">
    <property type="component" value="Unassembled WGS sequence"/>
</dbReference>
<dbReference type="PROSITE" id="PS00141">
    <property type="entry name" value="ASP_PROTEASE"/>
    <property type="match status" value="1"/>
</dbReference>
<evidence type="ECO:0000313" key="3">
    <source>
        <dbReference type="EMBL" id="EOR96524.1"/>
    </source>
</evidence>
<comment type="caution">
    <text evidence="3">The sequence shown here is derived from an EMBL/GenBank/DDBJ whole genome shotgun (WGS) entry which is preliminary data.</text>
</comment>
<feature type="domain" description="Peptidase A2" evidence="2">
    <location>
        <begin position="29"/>
        <end position="121"/>
    </location>
</feature>
<dbReference type="Pfam" id="PF13650">
    <property type="entry name" value="Asp_protease_2"/>
    <property type="match status" value="1"/>
</dbReference>
<dbReference type="STRING" id="1150600.ADIARSV_0308"/>
<evidence type="ECO:0000259" key="2">
    <source>
        <dbReference type="PROSITE" id="PS50175"/>
    </source>
</evidence>
<dbReference type="InterPro" id="IPR021109">
    <property type="entry name" value="Peptidase_aspartic_dom_sf"/>
</dbReference>
<dbReference type="OrthoDB" id="7433208at2"/>
<keyword evidence="4" id="KW-1185">Reference proteome</keyword>
<proteinExistence type="predicted"/>
<dbReference type="InterPro" id="IPR001969">
    <property type="entry name" value="Aspartic_peptidase_AS"/>
</dbReference>
<dbReference type="EMBL" id="AQPN01000010">
    <property type="protein sequence ID" value="EOR96524.1"/>
    <property type="molecule type" value="Genomic_DNA"/>
</dbReference>
<dbReference type="Gene3D" id="2.40.70.10">
    <property type="entry name" value="Acid Proteases"/>
    <property type="match status" value="1"/>
</dbReference>
<dbReference type="eggNOG" id="COG3577">
    <property type="taxonomic scope" value="Bacteria"/>
</dbReference>
<sequence>MIDVKFKLLNLHSDGFHALVDVVVFGKKFKAVVDTGASRTVLDKSMVEKCIGPDMISPSDLLTTGLGTESMESYTLNVEEMSIGDLVISDMEVAILDLSSINNAFKRVSVKPIIGVIGGDILVKYKAIINYPLKKISFSMVRKNTSKDLKVSFKEICSGQTMFN</sequence>
<accession>R9H5T0</accession>
<protein>
    <recommendedName>
        <fullName evidence="2">Peptidase A2 domain-containing protein</fullName>
    </recommendedName>
</protein>
<dbReference type="SUPFAM" id="SSF50630">
    <property type="entry name" value="Acid proteases"/>
    <property type="match status" value="1"/>
</dbReference>
<name>R9H5T0_9SPHI</name>
<evidence type="ECO:0000313" key="4">
    <source>
        <dbReference type="Proteomes" id="UP000014174"/>
    </source>
</evidence>
<gene>
    <name evidence="3" type="ORF">ADIARSV_0308</name>
</gene>
<dbReference type="GO" id="GO:0004190">
    <property type="term" value="F:aspartic-type endopeptidase activity"/>
    <property type="evidence" value="ECO:0007669"/>
    <property type="project" value="InterPro"/>
</dbReference>
<dbReference type="CDD" id="cd05483">
    <property type="entry name" value="retropepsin_like_bacteria"/>
    <property type="match status" value="1"/>
</dbReference>